<dbReference type="EMBL" id="BMAW01029300">
    <property type="protein sequence ID" value="GFU11379.1"/>
    <property type="molecule type" value="Genomic_DNA"/>
</dbReference>
<dbReference type="AlphaFoldDB" id="A0A8X6QFV5"/>
<evidence type="ECO:0000313" key="4">
    <source>
        <dbReference type="Proteomes" id="UP000887013"/>
    </source>
</evidence>
<keyword evidence="4" id="KW-1185">Reference proteome</keyword>
<reference evidence="3" key="1">
    <citation type="submission" date="2020-08" db="EMBL/GenBank/DDBJ databases">
        <title>Multicomponent nature underlies the extraordinary mechanical properties of spider dragline silk.</title>
        <authorList>
            <person name="Kono N."/>
            <person name="Nakamura H."/>
            <person name="Mori M."/>
            <person name="Yoshida Y."/>
            <person name="Ohtoshi R."/>
            <person name="Malay A.D."/>
            <person name="Moran D.A.P."/>
            <person name="Tomita M."/>
            <person name="Numata K."/>
            <person name="Arakawa K."/>
        </authorList>
    </citation>
    <scope>NUCLEOTIDE SEQUENCE</scope>
</reference>
<evidence type="ECO:0000313" key="3">
    <source>
        <dbReference type="EMBL" id="GFU11379.1"/>
    </source>
</evidence>
<dbReference type="OrthoDB" id="10048650at2759"/>
<dbReference type="EMBL" id="BMAW01001922">
    <property type="protein sequence ID" value="GFS76283.1"/>
    <property type="molecule type" value="Genomic_DNA"/>
</dbReference>
<organism evidence="3 4">
    <name type="scientific">Nephila pilipes</name>
    <name type="common">Giant wood spider</name>
    <name type="synonym">Nephila maculata</name>
    <dbReference type="NCBI Taxonomy" id="299642"/>
    <lineage>
        <taxon>Eukaryota</taxon>
        <taxon>Metazoa</taxon>
        <taxon>Ecdysozoa</taxon>
        <taxon>Arthropoda</taxon>
        <taxon>Chelicerata</taxon>
        <taxon>Arachnida</taxon>
        <taxon>Araneae</taxon>
        <taxon>Araneomorphae</taxon>
        <taxon>Entelegynae</taxon>
        <taxon>Araneoidea</taxon>
        <taxon>Nephilidae</taxon>
        <taxon>Nephila</taxon>
    </lineage>
</organism>
<name>A0A8X6QFV5_NEPPI</name>
<dbReference type="InterPro" id="IPR055469">
    <property type="entry name" value="DUF7041"/>
</dbReference>
<protein>
    <recommendedName>
        <fullName evidence="1">DUF7041 domain-containing protein</fullName>
    </recommendedName>
</protein>
<gene>
    <name evidence="2" type="ORF">NPIL_626021</name>
    <name evidence="3" type="ORF">NPIL_698111</name>
</gene>
<feature type="domain" description="DUF7041" evidence="1">
    <location>
        <begin position="42"/>
        <end position="81"/>
    </location>
</feature>
<proteinExistence type="predicted"/>
<evidence type="ECO:0000313" key="2">
    <source>
        <dbReference type="EMBL" id="GFS76283.1"/>
    </source>
</evidence>
<dbReference type="Pfam" id="PF23055">
    <property type="entry name" value="DUF7041"/>
    <property type="match status" value="1"/>
</dbReference>
<dbReference type="Proteomes" id="UP000887013">
    <property type="component" value="Unassembled WGS sequence"/>
</dbReference>
<evidence type="ECO:0000259" key="1">
    <source>
        <dbReference type="Pfam" id="PF23055"/>
    </source>
</evidence>
<comment type="caution">
    <text evidence="3">The sequence shown here is derived from an EMBL/GenBank/DDBJ whole genome shotgun (WGS) entry which is preliminary data.</text>
</comment>
<accession>A0A8X6QFV5</accession>
<sequence length="85" mass="9549">MTLIAGYCSLQILEDNGIRLEDADLPDTKQSASLSGVVFKAPPFWEENPEFWFHQIESLFIIVAITSKSTEFHSVVAAWSSNFLL</sequence>